<dbReference type="PANTHER" id="PTHR20835">
    <property type="entry name" value="E3 UBIQUITIN-PROTEIN LIGASE PPP1R11-RELATED"/>
    <property type="match status" value="1"/>
</dbReference>
<dbReference type="STRING" id="7574.A0A1S3J0I0"/>
<sequence>MAEGKTSGQTVAVTQTVTDTGAKSPSLVLKLKKPKNDKKVKWTTGTVDNEHMGKKKSKCCCIYEKPKIFGEDSSSDSDSDGECDHCRGHTPKDFTQKGDPGDT</sequence>
<keyword evidence="4" id="KW-1185">Reference proteome</keyword>
<dbReference type="Proteomes" id="UP000085678">
    <property type="component" value="Unplaced"/>
</dbReference>
<organism evidence="4 5">
    <name type="scientific">Lingula anatina</name>
    <name type="common">Brachiopod</name>
    <name type="synonym">Lingula unguis</name>
    <dbReference type="NCBI Taxonomy" id="7574"/>
    <lineage>
        <taxon>Eukaryota</taxon>
        <taxon>Metazoa</taxon>
        <taxon>Spiralia</taxon>
        <taxon>Lophotrochozoa</taxon>
        <taxon>Brachiopoda</taxon>
        <taxon>Linguliformea</taxon>
        <taxon>Lingulata</taxon>
        <taxon>Lingulida</taxon>
        <taxon>Linguloidea</taxon>
        <taxon>Lingulidae</taxon>
        <taxon>Lingula</taxon>
    </lineage>
</organism>
<gene>
    <name evidence="5 6" type="primary">LOC106169136</name>
</gene>
<dbReference type="Pfam" id="PF07491">
    <property type="entry name" value="PPI_Ypi1"/>
    <property type="match status" value="1"/>
</dbReference>
<dbReference type="RefSeq" id="XP_013403952.1">
    <property type="nucleotide sequence ID" value="XM_013548498.2"/>
</dbReference>
<dbReference type="RefSeq" id="XP_013403953.1">
    <property type="nucleotide sequence ID" value="XM_013548499.1"/>
</dbReference>
<evidence type="ECO:0000313" key="6">
    <source>
        <dbReference type="RefSeq" id="XP_013403953.1"/>
    </source>
</evidence>
<dbReference type="GO" id="GO:0005634">
    <property type="term" value="C:nucleus"/>
    <property type="evidence" value="ECO:0007669"/>
    <property type="project" value="TreeGrafter"/>
</dbReference>
<proteinExistence type="predicted"/>
<dbReference type="AlphaFoldDB" id="A0A1S3J0I0"/>
<dbReference type="GO" id="GO:0008157">
    <property type="term" value="F:protein phosphatase 1 binding"/>
    <property type="evidence" value="ECO:0007669"/>
    <property type="project" value="TreeGrafter"/>
</dbReference>
<evidence type="ECO:0000256" key="2">
    <source>
        <dbReference type="ARBA" id="ARBA00031039"/>
    </source>
</evidence>
<feature type="region of interest" description="Disordered" evidence="3">
    <location>
        <begin position="68"/>
        <end position="103"/>
    </location>
</feature>
<evidence type="ECO:0000313" key="5">
    <source>
        <dbReference type="RefSeq" id="XP_013403952.1"/>
    </source>
</evidence>
<evidence type="ECO:0000256" key="3">
    <source>
        <dbReference type="SAM" id="MobiDB-lite"/>
    </source>
</evidence>
<accession>A0A1S3J0I0</accession>
<feature type="compositionally biased region" description="Basic and acidic residues" evidence="3">
    <location>
        <begin position="82"/>
        <end position="103"/>
    </location>
</feature>
<dbReference type="OrthoDB" id="307488at2759"/>
<dbReference type="GO" id="GO:0004865">
    <property type="term" value="F:protein serine/threonine phosphatase inhibitor activity"/>
    <property type="evidence" value="ECO:0007669"/>
    <property type="project" value="InterPro"/>
</dbReference>
<dbReference type="PANTHER" id="PTHR20835:SF0">
    <property type="entry name" value="E3 UBIQUITIN-PROTEIN LIGASE PPP1R11"/>
    <property type="match status" value="1"/>
</dbReference>
<dbReference type="InterPro" id="IPR011107">
    <property type="entry name" value="PPI_Ypi1"/>
</dbReference>
<protein>
    <recommendedName>
        <fullName evidence="1">E3 ubiquitin-protein ligase PPP1R11</fullName>
    </recommendedName>
    <alternativeName>
        <fullName evidence="2">Protein phosphatase 1 regulatory subunit 11</fullName>
    </alternativeName>
</protein>
<evidence type="ECO:0000256" key="1">
    <source>
        <dbReference type="ARBA" id="ARBA00021994"/>
    </source>
</evidence>
<evidence type="ECO:0000313" key="4">
    <source>
        <dbReference type="Proteomes" id="UP000085678"/>
    </source>
</evidence>
<dbReference type="KEGG" id="lak:106169136"/>
<dbReference type="GeneID" id="106169136"/>
<name>A0A1S3J0I0_LINAN</name>
<reference evidence="5 6" key="1">
    <citation type="submission" date="2025-04" db="UniProtKB">
        <authorList>
            <consortium name="RefSeq"/>
        </authorList>
    </citation>
    <scope>IDENTIFICATION</scope>
    <source>
        <tissue evidence="5 6">Gonads</tissue>
    </source>
</reference>
<dbReference type="OMA" id="MSHMHSS"/>